<keyword evidence="4 9" id="KW-0479">Metal-binding</keyword>
<feature type="domain" description="OB" evidence="11">
    <location>
        <begin position="182"/>
        <end position="263"/>
    </location>
</feature>
<dbReference type="CDD" id="cd04474">
    <property type="entry name" value="RPA1_DBD_A"/>
    <property type="match status" value="1"/>
</dbReference>
<dbReference type="FunFam" id="2.40.50.140:FF:000117">
    <property type="entry name" value="Replication protein A subunit"/>
    <property type="match status" value="1"/>
</dbReference>
<evidence type="ECO:0000256" key="10">
    <source>
        <dbReference type="SAM" id="MobiDB-lite"/>
    </source>
</evidence>
<keyword evidence="6 9" id="KW-0862">Zinc</keyword>
<keyword evidence="3 9" id="KW-0235">DNA replication</keyword>
<dbReference type="InterPro" id="IPR031657">
    <property type="entry name" value="REPA_OB_2"/>
</dbReference>
<sequence length="599" mass="66555">MAQLSGGAIQAMIQGESPDHPILQVINTRKITSNGSQDRYRLMVSDGTVTYSQVMLALQLNNLMEEDKIDQLCIIKVNKFMCNTIQGNKRIIIILDADVLQRGSEVQQRIGNPQPLRAEGAAPANRAPARPPLNPARQFSPGGNRPAPVNNANVKPAASGPGTPGSSRVHPIASLTPYQNRWRIRARVTQKSNIRTWSNSRGEGRLFNVNFLDESGEIRATAFNEGVDKFYDLLEVNKIYYVSKGTLKTANKQYSNLKNDYEMSLNPETVIEPCNENVDLPSMTFDFVPINEMEKHQANAIIDVIGVVKVCNDISTVVGRQSQKEITKRDLQIVDQSGVAINLTLWGDDAVKFNGDGNPIIAVKGARLSDFGGRSLSALASSQIILNPDTREAHMLRGWYDRDGVNMDFASFRSDGPGAGGGGTNWKTFSDVKTEGLGHGDKADYFTSKATVIFLKKDNCMYRSCPTDNCNKKVIDQGNGLYRCEKCNREFPSHKWRMILSANLADHTDNQWITCFQESAETLLGVKADELGDMRENNEPAFDQVFQQAVFKQYVFKLRAKVEMYNEESRLKTVCVNAAPVDFIDYSKHLLEQIAALGI</sequence>
<comment type="subcellular location">
    <subcellularLocation>
        <location evidence="1 9">Nucleus</location>
    </subcellularLocation>
</comment>
<evidence type="ECO:0000256" key="6">
    <source>
        <dbReference type="ARBA" id="ARBA00022833"/>
    </source>
</evidence>
<feature type="domain" description="Replication factor A C-terminal" evidence="13">
    <location>
        <begin position="445"/>
        <end position="590"/>
    </location>
</feature>
<keyword evidence="5 9" id="KW-0863">Zinc-finger</keyword>
<dbReference type="InterPro" id="IPR013955">
    <property type="entry name" value="Rep_factor-A_C"/>
</dbReference>
<dbReference type="Pfam" id="PF16900">
    <property type="entry name" value="REPA_OB_2"/>
    <property type="match status" value="1"/>
</dbReference>
<evidence type="ECO:0000256" key="8">
    <source>
        <dbReference type="ARBA" id="ARBA00023242"/>
    </source>
</evidence>
<feature type="domain" description="Replication factor-A protein 1 N-terminal" evidence="12">
    <location>
        <begin position="4"/>
        <end position="101"/>
    </location>
</feature>
<dbReference type="GO" id="GO:0005634">
    <property type="term" value="C:nucleus"/>
    <property type="evidence" value="ECO:0007669"/>
    <property type="project" value="UniProtKB-SubCell"/>
</dbReference>
<dbReference type="FunFam" id="2.40.50.140:FF:000041">
    <property type="entry name" value="Replication protein A subunit"/>
    <property type="match status" value="1"/>
</dbReference>
<reference evidence="15 16" key="1">
    <citation type="journal article" date="2023" name="Sci. Data">
        <title>Genome assembly of the Korean intertidal mud-creeper Batillaria attramentaria.</title>
        <authorList>
            <person name="Patra A.K."/>
            <person name="Ho P.T."/>
            <person name="Jun S."/>
            <person name="Lee S.J."/>
            <person name="Kim Y."/>
            <person name="Won Y.J."/>
        </authorList>
    </citation>
    <scope>NUCLEOTIDE SEQUENCE [LARGE SCALE GENOMIC DNA]</scope>
    <source>
        <strain evidence="15">Wonlab-2016</strain>
    </source>
</reference>
<accession>A0ABD0JIB1</accession>
<gene>
    <name evidence="15" type="ORF">BaRGS_00034244</name>
</gene>
<dbReference type="FunFam" id="2.40.50.140:FF:000090">
    <property type="entry name" value="Replication protein A subunit"/>
    <property type="match status" value="1"/>
</dbReference>
<dbReference type="GO" id="GO:0003677">
    <property type="term" value="F:DNA binding"/>
    <property type="evidence" value="ECO:0007669"/>
    <property type="project" value="UniProtKB-KW"/>
</dbReference>
<comment type="function">
    <text evidence="9">As part of the heterotrimeric replication protein A complex (RPA/RP-A), binds and stabilizes single-stranded DNA intermediates, that form during DNA replication or upon DNA stress. It prevents their reannealing and in parallel, recruits and activates different proteins and complexes involved in DNA metabolism. Thereby, it plays an essential role both in DNA replication and the cellular response to DNA damage.</text>
</comment>
<dbReference type="Pfam" id="PF08646">
    <property type="entry name" value="Rep_fac-A_C"/>
    <property type="match status" value="1"/>
</dbReference>
<dbReference type="EMBL" id="JACVVK020000435">
    <property type="protein sequence ID" value="KAK7474490.1"/>
    <property type="molecule type" value="Genomic_DNA"/>
</dbReference>
<dbReference type="InterPro" id="IPR004591">
    <property type="entry name" value="Rfa1"/>
</dbReference>
<dbReference type="InterPro" id="IPR047192">
    <property type="entry name" value="Euk_RPA1_DBD_C"/>
</dbReference>
<keyword evidence="7 9" id="KW-0238">DNA-binding</keyword>
<evidence type="ECO:0000313" key="15">
    <source>
        <dbReference type="EMBL" id="KAK7474490.1"/>
    </source>
</evidence>
<protein>
    <recommendedName>
        <fullName evidence="9">Replication protein A subunit</fullName>
    </recommendedName>
</protein>
<name>A0ABD0JIB1_9CAEN</name>
<evidence type="ECO:0000256" key="1">
    <source>
        <dbReference type="ARBA" id="ARBA00004123"/>
    </source>
</evidence>
<proteinExistence type="inferred from homology"/>
<dbReference type="InterPro" id="IPR004365">
    <property type="entry name" value="NA-bd_OB_tRNA"/>
</dbReference>
<evidence type="ECO:0000259" key="11">
    <source>
        <dbReference type="Pfam" id="PF01336"/>
    </source>
</evidence>
<comment type="subunit">
    <text evidence="9">Component of the heterotrimeric canonical replication protein A complex (RPA).</text>
</comment>
<keyword evidence="16" id="KW-1185">Reference proteome</keyword>
<dbReference type="Gene3D" id="2.40.50.140">
    <property type="entry name" value="Nucleic acid-binding proteins"/>
    <property type="match status" value="4"/>
</dbReference>
<comment type="similarity">
    <text evidence="2 9">Belongs to the replication factor A protein 1 family.</text>
</comment>
<feature type="compositionally biased region" description="Low complexity" evidence="10">
    <location>
        <begin position="116"/>
        <end position="128"/>
    </location>
</feature>
<evidence type="ECO:0000256" key="5">
    <source>
        <dbReference type="ARBA" id="ARBA00022771"/>
    </source>
</evidence>
<evidence type="ECO:0000256" key="4">
    <source>
        <dbReference type="ARBA" id="ARBA00022723"/>
    </source>
</evidence>
<evidence type="ECO:0000259" key="12">
    <source>
        <dbReference type="Pfam" id="PF04057"/>
    </source>
</evidence>
<dbReference type="GO" id="GO:0006260">
    <property type="term" value="P:DNA replication"/>
    <property type="evidence" value="ECO:0007669"/>
    <property type="project" value="UniProtKB-KW"/>
</dbReference>
<dbReference type="InterPro" id="IPR007199">
    <property type="entry name" value="Rep_factor-A_N"/>
</dbReference>
<dbReference type="Proteomes" id="UP001519460">
    <property type="component" value="Unassembled WGS sequence"/>
</dbReference>
<dbReference type="NCBIfam" id="TIGR00617">
    <property type="entry name" value="rpa1"/>
    <property type="match status" value="1"/>
</dbReference>
<dbReference type="PANTHER" id="PTHR47165">
    <property type="entry name" value="OS03G0429900 PROTEIN"/>
    <property type="match status" value="1"/>
</dbReference>
<organism evidence="15 16">
    <name type="scientific">Batillaria attramentaria</name>
    <dbReference type="NCBI Taxonomy" id="370345"/>
    <lineage>
        <taxon>Eukaryota</taxon>
        <taxon>Metazoa</taxon>
        <taxon>Spiralia</taxon>
        <taxon>Lophotrochozoa</taxon>
        <taxon>Mollusca</taxon>
        <taxon>Gastropoda</taxon>
        <taxon>Caenogastropoda</taxon>
        <taxon>Sorbeoconcha</taxon>
        <taxon>Cerithioidea</taxon>
        <taxon>Batillariidae</taxon>
        <taxon>Batillaria</taxon>
    </lineage>
</organism>
<feature type="region of interest" description="Disordered" evidence="10">
    <location>
        <begin position="106"/>
        <end position="172"/>
    </location>
</feature>
<dbReference type="CDD" id="cd04476">
    <property type="entry name" value="RPA1_DBD_C"/>
    <property type="match status" value="1"/>
</dbReference>
<dbReference type="InterPro" id="IPR012340">
    <property type="entry name" value="NA-bd_OB-fold"/>
</dbReference>
<evidence type="ECO:0000256" key="2">
    <source>
        <dbReference type="ARBA" id="ARBA00005690"/>
    </source>
</evidence>
<dbReference type="FunFam" id="2.40.50.140:FF:000064">
    <property type="entry name" value="Replication protein A subunit"/>
    <property type="match status" value="1"/>
</dbReference>
<dbReference type="CDD" id="cd04477">
    <property type="entry name" value="RPA1N"/>
    <property type="match status" value="1"/>
</dbReference>
<evidence type="ECO:0000256" key="9">
    <source>
        <dbReference type="RuleBase" id="RU364130"/>
    </source>
</evidence>
<dbReference type="PANTHER" id="PTHR47165:SF4">
    <property type="entry name" value="OS03G0429900 PROTEIN"/>
    <property type="match status" value="1"/>
</dbReference>
<dbReference type="CDD" id="cd04475">
    <property type="entry name" value="RPA1_DBD_B"/>
    <property type="match status" value="1"/>
</dbReference>
<keyword evidence="8 9" id="KW-0539">Nucleus</keyword>
<feature type="compositionally biased region" description="Low complexity" evidence="10">
    <location>
        <begin position="135"/>
        <end position="158"/>
    </location>
</feature>
<evidence type="ECO:0000259" key="13">
    <source>
        <dbReference type="Pfam" id="PF08646"/>
    </source>
</evidence>
<dbReference type="Pfam" id="PF04057">
    <property type="entry name" value="Rep-A_N"/>
    <property type="match status" value="1"/>
</dbReference>
<dbReference type="AlphaFoldDB" id="A0ABD0JIB1"/>
<comment type="caution">
    <text evidence="15">The sequence shown here is derived from an EMBL/GenBank/DDBJ whole genome shotgun (WGS) entry which is preliminary data.</text>
</comment>
<feature type="domain" description="Replication protein A OB" evidence="14">
    <location>
        <begin position="290"/>
        <end position="387"/>
    </location>
</feature>
<dbReference type="GO" id="GO:0008270">
    <property type="term" value="F:zinc ion binding"/>
    <property type="evidence" value="ECO:0007669"/>
    <property type="project" value="UniProtKB-KW"/>
</dbReference>
<evidence type="ECO:0000259" key="14">
    <source>
        <dbReference type="Pfam" id="PF16900"/>
    </source>
</evidence>
<dbReference type="Pfam" id="PF01336">
    <property type="entry name" value="tRNA_anti-codon"/>
    <property type="match status" value="1"/>
</dbReference>
<evidence type="ECO:0000313" key="16">
    <source>
        <dbReference type="Proteomes" id="UP001519460"/>
    </source>
</evidence>
<evidence type="ECO:0000256" key="7">
    <source>
        <dbReference type="ARBA" id="ARBA00023125"/>
    </source>
</evidence>
<dbReference type="SUPFAM" id="SSF50249">
    <property type="entry name" value="Nucleic acid-binding proteins"/>
    <property type="match status" value="4"/>
</dbReference>
<evidence type="ECO:0000256" key="3">
    <source>
        <dbReference type="ARBA" id="ARBA00022705"/>
    </source>
</evidence>